<evidence type="ECO:0000313" key="7">
    <source>
        <dbReference type="WBParaSite" id="Pan_g7990.t1"/>
    </source>
</evidence>
<dbReference type="InterPro" id="IPR016163">
    <property type="entry name" value="Ald_DH_C"/>
</dbReference>
<dbReference type="InterPro" id="IPR016162">
    <property type="entry name" value="Ald_DH_N"/>
</dbReference>
<evidence type="ECO:0000256" key="4">
    <source>
        <dbReference type="RuleBase" id="RU003345"/>
    </source>
</evidence>
<dbReference type="NCBIfam" id="NF009725">
    <property type="entry name" value="PRK13252.1"/>
    <property type="match status" value="1"/>
</dbReference>
<organism evidence="6 7">
    <name type="scientific">Panagrellus redivivus</name>
    <name type="common">Microworm</name>
    <dbReference type="NCBI Taxonomy" id="6233"/>
    <lineage>
        <taxon>Eukaryota</taxon>
        <taxon>Metazoa</taxon>
        <taxon>Ecdysozoa</taxon>
        <taxon>Nematoda</taxon>
        <taxon>Chromadorea</taxon>
        <taxon>Rhabditida</taxon>
        <taxon>Tylenchina</taxon>
        <taxon>Panagrolaimomorpha</taxon>
        <taxon>Panagrolaimoidea</taxon>
        <taxon>Panagrolaimidae</taxon>
        <taxon>Panagrellus</taxon>
    </lineage>
</organism>
<comment type="similarity">
    <text evidence="1 4">Belongs to the aldehyde dehydrogenase family.</text>
</comment>
<dbReference type="InterPro" id="IPR016161">
    <property type="entry name" value="Ald_DH/histidinol_DH"/>
</dbReference>
<dbReference type="PANTHER" id="PTHR11699">
    <property type="entry name" value="ALDEHYDE DEHYDROGENASE-RELATED"/>
    <property type="match status" value="1"/>
</dbReference>
<protein>
    <submittedName>
        <fullName evidence="7">Aldedh domain-containing protein</fullName>
    </submittedName>
</protein>
<feature type="active site" evidence="3">
    <location>
        <position position="260"/>
    </location>
</feature>
<dbReference type="InterPro" id="IPR016160">
    <property type="entry name" value="Ald_DH_CS_CYS"/>
</dbReference>
<evidence type="ECO:0000259" key="5">
    <source>
        <dbReference type="Pfam" id="PF00171"/>
    </source>
</evidence>
<evidence type="ECO:0000313" key="6">
    <source>
        <dbReference type="Proteomes" id="UP000492821"/>
    </source>
</evidence>
<dbReference type="FunFam" id="3.40.605.10:FF:000007">
    <property type="entry name" value="NAD/NADP-dependent betaine aldehyde dehydrogenase"/>
    <property type="match status" value="1"/>
</dbReference>
<dbReference type="InterPro" id="IPR029510">
    <property type="entry name" value="Ald_DH_CS_GLU"/>
</dbReference>
<dbReference type="Proteomes" id="UP000492821">
    <property type="component" value="Unassembled WGS sequence"/>
</dbReference>
<sequence length="500" mass="55015">MAQFVAPSHLSDGLYFFHGKRQTIASEHTFKVYEPHTGQVVAHCPIADKHSTDKIIEAAHNAQPKWAELTPLERGKILNKVADIIRENQEALAQWEVRTNGKPITEARMDIASSADTFQFFAGVAPAALKGDYFDLPGPAYDRFAYTRREPLGVVGCIGAWNYPFQTCVWKVAPALAAGNAVVYKPSPFAPGSPVLLGEVLSAAGIPDDVYNVIQGEADTGNALCTNDFIRKVSFTGSVPTGQKIQEACAKRNIKPVTLELGGKSPFIIFDDTEIDNAVSGAILANFLNQGQVCTNATRVYVHRRIINEFTEALLKELEKLRVGNPFDEKTNVGANINEDHLKKIEGMVERAVEEGAKLLRGGKRIHPEGFENGFYFDPAVLTNLTENMEIVTDEIFGAVMLLLPFDHEDEVVERANKTGFGLASGLYTRDLRRAHRIAAQLQAGTVFINTYNDTEVFVPFGGFKNSGHGRENCVETLHAYSQVKSVYVNTQPNLEHHLG</sequence>
<dbReference type="PROSITE" id="PS00070">
    <property type="entry name" value="ALDEHYDE_DEHYDR_CYS"/>
    <property type="match status" value="1"/>
</dbReference>
<dbReference type="AlphaFoldDB" id="A0A7E4W9R9"/>
<keyword evidence="2 4" id="KW-0560">Oxidoreductase</keyword>
<dbReference type="Gene3D" id="3.40.605.10">
    <property type="entry name" value="Aldehyde Dehydrogenase, Chain A, domain 1"/>
    <property type="match status" value="1"/>
</dbReference>
<evidence type="ECO:0000256" key="2">
    <source>
        <dbReference type="ARBA" id="ARBA00023002"/>
    </source>
</evidence>
<evidence type="ECO:0000256" key="1">
    <source>
        <dbReference type="ARBA" id="ARBA00009986"/>
    </source>
</evidence>
<dbReference type="SUPFAM" id="SSF53720">
    <property type="entry name" value="ALDH-like"/>
    <property type="match status" value="1"/>
</dbReference>
<dbReference type="Pfam" id="PF00171">
    <property type="entry name" value="Aldedh"/>
    <property type="match status" value="1"/>
</dbReference>
<reference evidence="7" key="2">
    <citation type="submission" date="2020-10" db="UniProtKB">
        <authorList>
            <consortium name="WormBaseParasite"/>
        </authorList>
    </citation>
    <scope>IDENTIFICATION</scope>
</reference>
<dbReference type="Gene3D" id="3.40.309.10">
    <property type="entry name" value="Aldehyde Dehydrogenase, Chain A, domain 2"/>
    <property type="match status" value="1"/>
</dbReference>
<keyword evidence="6" id="KW-1185">Reference proteome</keyword>
<feature type="domain" description="Aldehyde dehydrogenase" evidence="5">
    <location>
        <begin position="27"/>
        <end position="487"/>
    </location>
</feature>
<dbReference type="WBParaSite" id="Pan_g7990.t1">
    <property type="protein sequence ID" value="Pan_g7990.t1"/>
    <property type="gene ID" value="Pan_g7990"/>
</dbReference>
<name>A0A7E4W9R9_PANRE</name>
<dbReference type="GO" id="GO:0016620">
    <property type="term" value="F:oxidoreductase activity, acting on the aldehyde or oxo group of donors, NAD or NADP as acceptor"/>
    <property type="evidence" value="ECO:0007669"/>
    <property type="project" value="InterPro"/>
</dbReference>
<dbReference type="FunFam" id="3.40.309.10:FF:000012">
    <property type="entry name" value="Betaine aldehyde dehydrogenase"/>
    <property type="match status" value="1"/>
</dbReference>
<evidence type="ECO:0000256" key="3">
    <source>
        <dbReference type="PROSITE-ProRule" id="PRU10007"/>
    </source>
</evidence>
<proteinExistence type="inferred from homology"/>
<reference evidence="6" key="1">
    <citation type="journal article" date="2013" name="Genetics">
        <title>The draft genome and transcriptome of Panagrellus redivivus are shaped by the harsh demands of a free-living lifestyle.</title>
        <authorList>
            <person name="Srinivasan J."/>
            <person name="Dillman A.R."/>
            <person name="Macchietto M.G."/>
            <person name="Heikkinen L."/>
            <person name="Lakso M."/>
            <person name="Fracchia K.M."/>
            <person name="Antoshechkin I."/>
            <person name="Mortazavi A."/>
            <person name="Wong G."/>
            <person name="Sternberg P.W."/>
        </authorList>
    </citation>
    <scope>NUCLEOTIDE SEQUENCE [LARGE SCALE GENOMIC DNA]</scope>
    <source>
        <strain evidence="6">MT8872</strain>
    </source>
</reference>
<dbReference type="PROSITE" id="PS00687">
    <property type="entry name" value="ALDEHYDE_DEHYDR_GLU"/>
    <property type="match status" value="1"/>
</dbReference>
<dbReference type="InterPro" id="IPR015590">
    <property type="entry name" value="Aldehyde_DH_dom"/>
</dbReference>
<accession>A0A7E4W9R9</accession>
<dbReference type="CDD" id="cd07090">
    <property type="entry name" value="ALDH_F9_TMBADH"/>
    <property type="match status" value="1"/>
</dbReference>